<dbReference type="SUPFAM" id="SSF48452">
    <property type="entry name" value="TPR-like"/>
    <property type="match status" value="1"/>
</dbReference>
<dbReference type="InterPro" id="IPR011990">
    <property type="entry name" value="TPR-like_helical_dom_sf"/>
</dbReference>
<dbReference type="Gene3D" id="1.25.40.10">
    <property type="entry name" value="Tetratricopeptide repeat domain"/>
    <property type="match status" value="2"/>
</dbReference>
<name>A0A0M2PWE6_PROHO</name>
<dbReference type="AlphaFoldDB" id="A0A0M2PWE6"/>
<feature type="region of interest" description="Disordered" evidence="1">
    <location>
        <begin position="215"/>
        <end position="234"/>
    </location>
</feature>
<dbReference type="STRING" id="317619.GCA_000332315_01692"/>
<evidence type="ECO:0000256" key="1">
    <source>
        <dbReference type="SAM" id="MobiDB-lite"/>
    </source>
</evidence>
<keyword evidence="3" id="KW-1185">Reference proteome</keyword>
<gene>
    <name evidence="2" type="ORF">PROH_17790</name>
</gene>
<proteinExistence type="predicted"/>
<dbReference type="RefSeq" id="WP_017712187.1">
    <property type="nucleotide sequence ID" value="NZ_KB235936.1"/>
</dbReference>
<reference evidence="2" key="1">
    <citation type="submission" date="2012-04" db="EMBL/GenBank/DDBJ databases">
        <authorList>
            <person name="Borisov I.G."/>
            <person name="Ivanikova N.V."/>
            <person name="Pinevich A.V."/>
        </authorList>
    </citation>
    <scope>NUCLEOTIDE SEQUENCE</scope>
    <source>
        <strain evidence="2">CALU 1027</strain>
    </source>
</reference>
<evidence type="ECO:0000313" key="3">
    <source>
        <dbReference type="Proteomes" id="UP000034681"/>
    </source>
</evidence>
<sequence>MAKGRGSKKSSQSLSQQQSLKSLCAALGRLVERQAYSQALKKLEQIQKAYPGAELPATVPSLGELWYRLGQDYWSKHQIKLAERAWVEAIAHRYFAAYYDLAKFYLNQDRLSEAQTLLQGAFADGTLPQELGGCYGKILFLAGDLDSLKTLVQESPERLEVHQRHWIQGILALHAGEHGEAAACFAQVTQPVSPSDDPDLWLAYVADKQNNHDEVRSRLGLSSKSDRSGAASPNSALDQFTIDYVRRNSLDLPPHLASHRGSLKTDPGKFKLRLALDHAESQDYLAAARNLYALSRKSLPVSEDFAALEASLLQLGAEAAWQEDDCEEAELLWERYLQVYGFDPQVAVKLAETQKFLDHWGHFRQTLATIRQWLSLEAKTNPQHWIPQRYQEVLGETWYREFDSYLKSGTIEQRAAIRALETLEELLPGHPLALAARGFYHLTHGLEAEGLALVEQSLEQIQGHDRYYWIYYTLRSYFTTKKQQDKLLDLQQRFGKTYDDVPPVETSLTLPPWQQAFLHPTLLGFCETVREAIADLKPQQAQLNASADTVALYGCQCFGDALGDDLENEIKPKDAKATFELPVLAKTCDAFLKKTAPEFRGVALQVICLGLYRFVKRKKGLADLTKVYWQQLEQLAQTQPPLQVPYWVVRVMRTSKLSQLQKDLLAYLSRQPDPSLALAQLQLEVRLFGVTDLLRPLLEIAFKRDSHTPQLPLALATTFDSSSDDYVAYQTESFELARRIQDQAALAACRQEDAIADRVAHHHRMLRWNSSRRGRYGPLFLRGLLENDLDLDRLNDLMPRLLNLFESDFPDDF</sequence>
<dbReference type="Proteomes" id="UP000034681">
    <property type="component" value="Unassembled WGS sequence"/>
</dbReference>
<dbReference type="eggNOG" id="COG0457">
    <property type="taxonomic scope" value="Bacteria"/>
</dbReference>
<organism evidence="2 3">
    <name type="scientific">Prochlorothrix hollandica PCC 9006 = CALU 1027</name>
    <dbReference type="NCBI Taxonomy" id="317619"/>
    <lineage>
        <taxon>Bacteria</taxon>
        <taxon>Bacillati</taxon>
        <taxon>Cyanobacteriota</taxon>
        <taxon>Cyanophyceae</taxon>
        <taxon>Prochlorotrichales</taxon>
        <taxon>Prochlorotrichaceae</taxon>
        <taxon>Prochlorothrix</taxon>
    </lineage>
</organism>
<evidence type="ECO:0000313" key="2">
    <source>
        <dbReference type="EMBL" id="KKI98696.1"/>
    </source>
</evidence>
<dbReference type="EMBL" id="AJTX02000007">
    <property type="protein sequence ID" value="KKI98696.1"/>
    <property type="molecule type" value="Genomic_DNA"/>
</dbReference>
<dbReference type="OrthoDB" id="525206at2"/>
<protein>
    <submittedName>
        <fullName evidence="2">Uncharacterized protein</fullName>
    </submittedName>
</protein>
<comment type="caution">
    <text evidence="2">The sequence shown here is derived from an EMBL/GenBank/DDBJ whole genome shotgun (WGS) entry which is preliminary data.</text>
</comment>
<accession>A0A0M2PWE6</accession>